<dbReference type="InterPro" id="IPR029765">
    <property type="entry name" value="Mev_diP_decarb"/>
</dbReference>
<dbReference type="InterPro" id="IPR041431">
    <property type="entry name" value="Mvd1_C"/>
</dbReference>
<proteinExistence type="inferred from homology"/>
<dbReference type="PANTHER" id="PTHR10977">
    <property type="entry name" value="DIPHOSPHOMEVALONATE DECARBOXYLASE"/>
    <property type="match status" value="1"/>
</dbReference>
<evidence type="ECO:0000256" key="5">
    <source>
        <dbReference type="ARBA" id="ARBA00022840"/>
    </source>
</evidence>
<sequence length="336" mass="36847">MKATAIAPANIALIKYWGKKDEALRLPLNSSISMNLSEAHTTTTVEFSKGLARDVIDIAFGSEPHYFKHVLKNSELRIIAHLDRLRQLMGTNMRAHVETRNSFPAGTGIASSASGFAALTVAAAAALGLKLSEKELSILARLGSGSACRSIPDGFVEWEEGLPAGRQEDSSETSFAHSLYPADWWDLRDIVAVVELQAKDVGSSSGMENVRTSPLLAKRLALISERILRVKKALEIKDIRMLGEATEEDCLDMHAVMQSQSPSLNYFTNETRQLMDAVRQWRGEGIAVYFTIDAGPNVHLICEGKSEDEVLARLKNFQGIKQTIVNKPAKGAHVIY</sequence>
<dbReference type="Gene3D" id="3.30.70.890">
    <property type="entry name" value="GHMP kinase, C-terminal domain"/>
    <property type="match status" value="1"/>
</dbReference>
<comment type="similarity">
    <text evidence="1">Belongs to the diphosphomevalonate decarboxylase family.</text>
</comment>
<reference evidence="10 11" key="1">
    <citation type="journal article" date="2015" name="Nature">
        <title>rRNA introns, odd ribosomes, and small enigmatic genomes across a large radiation of phyla.</title>
        <authorList>
            <person name="Brown C.T."/>
            <person name="Hug L.A."/>
            <person name="Thomas B.C."/>
            <person name="Sharon I."/>
            <person name="Castelle C.J."/>
            <person name="Singh A."/>
            <person name="Wilkins M.J."/>
            <person name="Williams K.H."/>
            <person name="Banfield J.F."/>
        </authorList>
    </citation>
    <scope>NUCLEOTIDE SEQUENCE [LARGE SCALE GENOMIC DNA]</scope>
</reference>
<dbReference type="GO" id="GO:0019287">
    <property type="term" value="P:isopentenyl diphosphate biosynthetic process, mevalonate pathway"/>
    <property type="evidence" value="ECO:0007669"/>
    <property type="project" value="InterPro"/>
</dbReference>
<dbReference type="PIRSF" id="PIRSF015950">
    <property type="entry name" value="Mev_P_decrbx"/>
    <property type="match status" value="1"/>
</dbReference>
<dbReference type="NCBIfam" id="TIGR01240">
    <property type="entry name" value="mevDPdecarb"/>
    <property type="match status" value="1"/>
</dbReference>
<keyword evidence="6" id="KW-0443">Lipid metabolism</keyword>
<keyword evidence="5" id="KW-0067">ATP-binding</keyword>
<keyword evidence="3" id="KW-0444">Lipid biosynthesis</keyword>
<dbReference type="Pfam" id="PF18376">
    <property type="entry name" value="MDD_C"/>
    <property type="match status" value="1"/>
</dbReference>
<dbReference type="SUPFAM" id="SSF55060">
    <property type="entry name" value="GHMP Kinase, C-terminal domain"/>
    <property type="match status" value="1"/>
</dbReference>
<evidence type="ECO:0000256" key="6">
    <source>
        <dbReference type="ARBA" id="ARBA00023098"/>
    </source>
</evidence>
<dbReference type="InterPro" id="IPR005935">
    <property type="entry name" value="Mev_decarb"/>
</dbReference>
<dbReference type="InterPro" id="IPR014721">
    <property type="entry name" value="Ribsml_uS5_D2-typ_fold_subgr"/>
</dbReference>
<dbReference type="GO" id="GO:0005524">
    <property type="term" value="F:ATP binding"/>
    <property type="evidence" value="ECO:0007669"/>
    <property type="project" value="UniProtKB-KW"/>
</dbReference>
<evidence type="ECO:0000256" key="1">
    <source>
        <dbReference type="ARBA" id="ARBA00008831"/>
    </source>
</evidence>
<dbReference type="PATRIC" id="fig|1618439.3.peg.161"/>
<comment type="caution">
    <text evidence="10">The sequence shown here is derived from an EMBL/GenBank/DDBJ whole genome shotgun (WGS) entry which is preliminary data.</text>
</comment>
<dbReference type="EC" id="4.1.1.33" evidence="2"/>
<evidence type="ECO:0000256" key="7">
    <source>
        <dbReference type="ARBA" id="ARBA00023239"/>
    </source>
</evidence>
<evidence type="ECO:0000259" key="8">
    <source>
        <dbReference type="Pfam" id="PF18376"/>
    </source>
</evidence>
<protein>
    <recommendedName>
        <fullName evidence="2">diphosphomevalonate decarboxylase</fullName>
        <ecNumber evidence="2">4.1.1.33</ecNumber>
    </recommendedName>
</protein>
<evidence type="ECO:0000313" key="10">
    <source>
        <dbReference type="EMBL" id="KKU96117.1"/>
    </source>
</evidence>
<dbReference type="Gene3D" id="3.30.230.10">
    <property type="match status" value="1"/>
</dbReference>
<dbReference type="PANTHER" id="PTHR10977:SF3">
    <property type="entry name" value="DIPHOSPHOMEVALONATE DECARBOXYLASE"/>
    <property type="match status" value="1"/>
</dbReference>
<accession>A0A0G1UPI5</accession>
<dbReference type="GO" id="GO:0005829">
    <property type="term" value="C:cytosol"/>
    <property type="evidence" value="ECO:0007669"/>
    <property type="project" value="InterPro"/>
</dbReference>
<dbReference type="GO" id="GO:0004163">
    <property type="term" value="F:diphosphomevalonate decarboxylase activity"/>
    <property type="evidence" value="ECO:0007669"/>
    <property type="project" value="UniProtKB-EC"/>
</dbReference>
<dbReference type="AlphaFoldDB" id="A0A0G1UPI5"/>
<evidence type="ECO:0000256" key="3">
    <source>
        <dbReference type="ARBA" id="ARBA00022516"/>
    </source>
</evidence>
<evidence type="ECO:0000313" key="11">
    <source>
        <dbReference type="Proteomes" id="UP000034661"/>
    </source>
</evidence>
<dbReference type="SUPFAM" id="SSF54211">
    <property type="entry name" value="Ribosomal protein S5 domain 2-like"/>
    <property type="match status" value="1"/>
</dbReference>
<feature type="domain" description="Diphosphomevalonate decarboxylase-like N-terminal" evidence="9">
    <location>
        <begin position="7"/>
        <end position="163"/>
    </location>
</feature>
<dbReference type="Pfam" id="PF22700">
    <property type="entry name" value="MVD-like_N"/>
    <property type="match status" value="1"/>
</dbReference>
<organism evidence="10 11">
    <name type="scientific">Candidatus Gottesmanbacteria bacterium GW2011_GWA1_48_13</name>
    <dbReference type="NCBI Taxonomy" id="1618439"/>
    <lineage>
        <taxon>Bacteria</taxon>
        <taxon>Candidatus Gottesmaniibacteriota</taxon>
    </lineage>
</organism>
<evidence type="ECO:0000256" key="2">
    <source>
        <dbReference type="ARBA" id="ARBA00012296"/>
    </source>
</evidence>
<feature type="domain" description="Mvd1 C-terminal" evidence="8">
    <location>
        <begin position="190"/>
        <end position="323"/>
    </location>
</feature>
<dbReference type="InterPro" id="IPR053859">
    <property type="entry name" value="MVD-like_N"/>
</dbReference>
<keyword evidence="7" id="KW-0456">Lyase</keyword>
<name>A0A0G1UPI5_9BACT</name>
<evidence type="ECO:0000259" key="9">
    <source>
        <dbReference type="Pfam" id="PF22700"/>
    </source>
</evidence>
<dbReference type="InterPro" id="IPR020568">
    <property type="entry name" value="Ribosomal_Su5_D2-typ_SF"/>
</dbReference>
<gene>
    <name evidence="10" type="ORF">UY27_C0004G0047</name>
</gene>
<evidence type="ECO:0000256" key="4">
    <source>
        <dbReference type="ARBA" id="ARBA00022741"/>
    </source>
</evidence>
<keyword evidence="4" id="KW-0547">Nucleotide-binding</keyword>
<dbReference type="Proteomes" id="UP000034661">
    <property type="component" value="Unassembled WGS sequence"/>
</dbReference>
<dbReference type="EMBL" id="LCPJ01000004">
    <property type="protein sequence ID" value="KKU96117.1"/>
    <property type="molecule type" value="Genomic_DNA"/>
</dbReference>
<dbReference type="InterPro" id="IPR036554">
    <property type="entry name" value="GHMP_kinase_C_sf"/>
</dbReference>